<evidence type="ECO:0000313" key="3">
    <source>
        <dbReference type="Proteomes" id="UP001165074"/>
    </source>
</evidence>
<name>A0A9W6W2Q6_9ACTN</name>
<reference evidence="2" key="1">
    <citation type="submission" date="2023-03" db="EMBL/GenBank/DDBJ databases">
        <title>Actinoallomurus iriomotensis NBRC 103684.</title>
        <authorList>
            <person name="Ichikawa N."/>
            <person name="Sato H."/>
            <person name="Tonouchi N."/>
        </authorList>
    </citation>
    <scope>NUCLEOTIDE SEQUENCE</scope>
    <source>
        <strain evidence="2">NBRC 103684</strain>
    </source>
</reference>
<evidence type="ECO:0000313" key="2">
    <source>
        <dbReference type="EMBL" id="GLY88689.1"/>
    </source>
</evidence>
<dbReference type="InterPro" id="IPR026634">
    <property type="entry name" value="TPST-like"/>
</dbReference>
<dbReference type="Proteomes" id="UP001165074">
    <property type="component" value="Unassembled WGS sequence"/>
</dbReference>
<sequence length="314" mass="35522">MLQLMLHAHPRIAIPPETRFLLPAYDARADFGDLRVPGNRLALARWIVDRKQTRFADLGLDGQRVIEQIVAGPPTLGSALGIVLRAYAARFGKPRWGDKRPGYFQHIPTLRRLFPDAQIVQLIRDGRDCVASLKEMDWYKHDSHHALATWVESIEAGERAARTLGPESYYRLYYERLIGDPATELKGLCEFLGEDYDPAMSAPGRIAAVAVPGRKVWHSRTHQEVTTARAGTWRTRLTTAEIVLCETVAGDLLRDHGYEVEGGARPERADQAHYRRVAAHRRLAARKRELLDFMHRRSEPGEVAYRPPSSLPPD</sequence>
<dbReference type="AlphaFoldDB" id="A0A9W6W2Q6"/>
<gene>
    <name evidence="2" type="ORF">Airi02_066180</name>
</gene>
<dbReference type="PANTHER" id="PTHR12788">
    <property type="entry name" value="PROTEIN-TYROSINE SULFOTRANSFERASE 2"/>
    <property type="match status" value="1"/>
</dbReference>
<dbReference type="PANTHER" id="PTHR12788:SF10">
    <property type="entry name" value="PROTEIN-TYROSINE SULFOTRANSFERASE"/>
    <property type="match status" value="1"/>
</dbReference>
<protein>
    <submittedName>
        <fullName evidence="2">Sulfotransferase</fullName>
    </submittedName>
</protein>
<comment type="caution">
    <text evidence="2">The sequence shown here is derived from an EMBL/GenBank/DDBJ whole genome shotgun (WGS) entry which is preliminary data.</text>
</comment>
<dbReference type="EMBL" id="BSTK01000011">
    <property type="protein sequence ID" value="GLY88689.1"/>
    <property type="molecule type" value="Genomic_DNA"/>
</dbReference>
<dbReference type="InterPro" id="IPR027417">
    <property type="entry name" value="P-loop_NTPase"/>
</dbReference>
<dbReference type="GO" id="GO:0008476">
    <property type="term" value="F:protein-tyrosine sulfotransferase activity"/>
    <property type="evidence" value="ECO:0007669"/>
    <property type="project" value="InterPro"/>
</dbReference>
<evidence type="ECO:0000256" key="1">
    <source>
        <dbReference type="ARBA" id="ARBA00022679"/>
    </source>
</evidence>
<dbReference type="Pfam" id="PF13469">
    <property type="entry name" value="Sulfotransfer_3"/>
    <property type="match status" value="1"/>
</dbReference>
<dbReference type="Gene3D" id="3.40.50.300">
    <property type="entry name" value="P-loop containing nucleotide triphosphate hydrolases"/>
    <property type="match status" value="1"/>
</dbReference>
<organism evidence="2 3">
    <name type="scientific">Actinoallomurus iriomotensis</name>
    <dbReference type="NCBI Taxonomy" id="478107"/>
    <lineage>
        <taxon>Bacteria</taxon>
        <taxon>Bacillati</taxon>
        <taxon>Actinomycetota</taxon>
        <taxon>Actinomycetes</taxon>
        <taxon>Streptosporangiales</taxon>
        <taxon>Thermomonosporaceae</taxon>
        <taxon>Actinoallomurus</taxon>
    </lineage>
</organism>
<proteinExistence type="predicted"/>
<keyword evidence="3" id="KW-1185">Reference proteome</keyword>
<keyword evidence="1" id="KW-0808">Transferase</keyword>
<dbReference type="SUPFAM" id="SSF52540">
    <property type="entry name" value="P-loop containing nucleoside triphosphate hydrolases"/>
    <property type="match status" value="1"/>
</dbReference>
<accession>A0A9W6W2Q6</accession>